<dbReference type="RefSeq" id="WP_257630811.1">
    <property type="nucleotide sequence ID" value="NZ_JANIIC010000009.1"/>
</dbReference>
<evidence type="ECO:0000313" key="2">
    <source>
        <dbReference type="EMBL" id="MCQ8829484.1"/>
    </source>
</evidence>
<comment type="caution">
    <text evidence="2">The sequence shown here is derived from an EMBL/GenBank/DDBJ whole genome shotgun (WGS) entry which is preliminary data.</text>
</comment>
<gene>
    <name evidence="2" type="ORF">NQU54_10390</name>
</gene>
<dbReference type="EMBL" id="JANIIC010000009">
    <property type="protein sequence ID" value="MCQ8829484.1"/>
    <property type="molecule type" value="Genomic_DNA"/>
</dbReference>
<reference evidence="2" key="1">
    <citation type="submission" date="2022-06" db="EMBL/GenBank/DDBJ databases">
        <title>WGS of actinobacteria.</title>
        <authorList>
            <person name="Thawai C."/>
        </authorList>
    </citation>
    <scope>NUCLEOTIDE SEQUENCE</scope>
    <source>
        <strain evidence="2">DSM 42010</strain>
    </source>
</reference>
<evidence type="ECO:0000313" key="3">
    <source>
        <dbReference type="Proteomes" id="UP001142400"/>
    </source>
</evidence>
<protein>
    <submittedName>
        <fullName evidence="2">DUF3883 domain-containing protein</fullName>
    </submittedName>
</protein>
<proteinExistence type="predicted"/>
<dbReference type="Proteomes" id="UP001142400">
    <property type="component" value="Unassembled WGS sequence"/>
</dbReference>
<organism evidence="2 3">
    <name type="scientific">Streptomyces malaysiensis subsp. samsunensis</name>
    <dbReference type="NCBI Taxonomy" id="459658"/>
    <lineage>
        <taxon>Bacteria</taxon>
        <taxon>Bacillati</taxon>
        <taxon>Actinomycetota</taxon>
        <taxon>Actinomycetes</taxon>
        <taxon>Kitasatosporales</taxon>
        <taxon>Streptomycetaceae</taxon>
        <taxon>Streptomyces</taxon>
        <taxon>Streptomyces violaceusniger group</taxon>
    </lineage>
</organism>
<evidence type="ECO:0000259" key="1">
    <source>
        <dbReference type="Pfam" id="PF13020"/>
    </source>
</evidence>
<sequence length="177" mass="20024">MASVPQPRRAPHTRTPRIVISRKAQLSEEQKAAIGLVGEVSARAWLERRYSDVHWISGYAAVLNEDAAASDSHGYDFEVAYRSTTRLYEVKATSESDTERMEFELGVSEERAAREYARGTRYRILLITSALDPERRQVLELPNPFAAAGRDRFRVVGRGLRYQFSPTHGASRPISKK</sequence>
<name>A0A9X2RV75_STRMQ</name>
<dbReference type="Pfam" id="PF13020">
    <property type="entry name" value="NOV_C"/>
    <property type="match status" value="1"/>
</dbReference>
<dbReference type="InterPro" id="IPR024975">
    <property type="entry name" value="NOV_C"/>
</dbReference>
<dbReference type="AlphaFoldDB" id="A0A9X2RV75"/>
<keyword evidence="3" id="KW-1185">Reference proteome</keyword>
<feature type="domain" description="Protein NO VEIN C-terminal" evidence="1">
    <location>
        <begin position="64"/>
        <end position="130"/>
    </location>
</feature>
<accession>A0A9X2RV75</accession>